<dbReference type="GO" id="GO:0000049">
    <property type="term" value="F:tRNA binding"/>
    <property type="evidence" value="ECO:0007669"/>
    <property type="project" value="UniProtKB-KW"/>
</dbReference>
<keyword evidence="2" id="KW-0963">Cytoplasm</keyword>
<dbReference type="Pfam" id="PF05636">
    <property type="entry name" value="HIGH_NTase1"/>
    <property type="match status" value="1"/>
</dbReference>
<dbReference type="GO" id="GO:0006400">
    <property type="term" value="P:tRNA modification"/>
    <property type="evidence" value="ECO:0007669"/>
    <property type="project" value="UniProtKB-UniRule"/>
</dbReference>
<gene>
    <name evidence="2" type="primary">tmcAL</name>
    <name evidence="3" type="ORF">LKD48_14015</name>
</gene>
<dbReference type="RefSeq" id="WP_308732334.1">
    <property type="nucleotide sequence ID" value="NZ_JAJEQN010000046.1"/>
</dbReference>
<dbReference type="Proteomes" id="UP001198200">
    <property type="component" value="Unassembled WGS sequence"/>
</dbReference>
<dbReference type="PANTHER" id="PTHR37825">
    <property type="entry name" value="TRNA(MET) CYTIDINE ACETATE LIGASE"/>
    <property type="match status" value="1"/>
</dbReference>
<dbReference type="SUPFAM" id="SSF52374">
    <property type="entry name" value="Nucleotidylyl transferase"/>
    <property type="match status" value="1"/>
</dbReference>
<dbReference type="Gene3D" id="3.40.50.620">
    <property type="entry name" value="HUPs"/>
    <property type="match status" value="1"/>
</dbReference>
<dbReference type="EC" id="6.3.4.-" evidence="2"/>
<dbReference type="InterPro" id="IPR008513">
    <property type="entry name" value="tRNA(Met)_cyd_acetate_ligase"/>
</dbReference>
<keyword evidence="1 2" id="KW-0819">tRNA processing</keyword>
<evidence type="ECO:0000256" key="1">
    <source>
        <dbReference type="ARBA" id="ARBA00022694"/>
    </source>
</evidence>
<name>A0AAE3E7K0_9FIRM</name>
<dbReference type="GO" id="GO:0005524">
    <property type="term" value="F:ATP binding"/>
    <property type="evidence" value="ECO:0007669"/>
    <property type="project" value="UniProtKB-KW"/>
</dbReference>
<proteinExistence type="inferred from homology"/>
<keyword evidence="2" id="KW-0436">Ligase</keyword>
<feature type="binding site" evidence="2">
    <location>
        <position position="184"/>
    </location>
    <ligand>
        <name>ATP</name>
        <dbReference type="ChEBI" id="CHEBI:30616"/>
    </ligand>
</feature>
<organism evidence="3 4">
    <name type="scientific">Anthropogastromicrobium aceti</name>
    <dbReference type="NCBI Taxonomy" id="2981768"/>
    <lineage>
        <taxon>Bacteria</taxon>
        <taxon>Bacillati</taxon>
        <taxon>Bacillota</taxon>
        <taxon>Clostridia</taxon>
        <taxon>Lachnospirales</taxon>
        <taxon>Lachnospiraceae</taxon>
        <taxon>Anthropogastromicrobium</taxon>
    </lineage>
</organism>
<keyword evidence="2" id="KW-0067">ATP-binding</keyword>
<dbReference type="GO" id="GO:0005737">
    <property type="term" value="C:cytoplasm"/>
    <property type="evidence" value="ECO:0007669"/>
    <property type="project" value="UniProtKB-SubCell"/>
</dbReference>
<feature type="binding site" evidence="2">
    <location>
        <position position="102"/>
    </location>
    <ligand>
        <name>ATP</name>
        <dbReference type="ChEBI" id="CHEBI:30616"/>
    </ligand>
</feature>
<protein>
    <recommendedName>
        <fullName evidence="2">tRNA(Met) cytidine acetate ligase</fullName>
        <ecNumber evidence="2">6.3.4.-</ecNumber>
    </recommendedName>
</protein>
<comment type="similarity">
    <text evidence="2">Belongs to the TmcAL family.</text>
</comment>
<dbReference type="EMBL" id="JAJEQN010000046">
    <property type="protein sequence ID" value="MCC2222722.1"/>
    <property type="molecule type" value="Genomic_DNA"/>
</dbReference>
<comment type="subcellular location">
    <subcellularLocation>
        <location evidence="2">Cytoplasm</location>
    </subcellularLocation>
</comment>
<comment type="function">
    <text evidence="2">Catalyzes the formation of N(4)-acetylcytidine (ac(4)C) at the wobble position of elongator tRNA(Met), using acetate and ATP as substrates. First activates an acetate ion to form acetyladenylate (Ac-AMP) and then transfers the acetyl group to tRNA to form ac(4)C34.</text>
</comment>
<evidence type="ECO:0000313" key="4">
    <source>
        <dbReference type="Proteomes" id="UP001198200"/>
    </source>
</evidence>
<dbReference type="InterPro" id="IPR014729">
    <property type="entry name" value="Rossmann-like_a/b/a_fold"/>
</dbReference>
<comment type="catalytic activity">
    <reaction evidence="2">
        <text>cytidine(34) in elongator tRNA(Met) + acetate + ATP = N(4)-acetylcytidine(34) in elongator tRNA(Met) + AMP + diphosphate</text>
        <dbReference type="Rhea" id="RHEA:58144"/>
        <dbReference type="Rhea" id="RHEA-COMP:10693"/>
        <dbReference type="Rhea" id="RHEA-COMP:10694"/>
        <dbReference type="ChEBI" id="CHEBI:30089"/>
        <dbReference type="ChEBI" id="CHEBI:30616"/>
        <dbReference type="ChEBI" id="CHEBI:33019"/>
        <dbReference type="ChEBI" id="CHEBI:74900"/>
        <dbReference type="ChEBI" id="CHEBI:82748"/>
        <dbReference type="ChEBI" id="CHEBI:456215"/>
    </reaction>
</comment>
<keyword evidence="4" id="KW-1185">Reference proteome</keyword>
<feature type="binding site" evidence="2">
    <location>
        <begin position="7"/>
        <end position="20"/>
    </location>
    <ligand>
        <name>ATP</name>
        <dbReference type="ChEBI" id="CHEBI:30616"/>
    </ligand>
</feature>
<evidence type="ECO:0000256" key="2">
    <source>
        <dbReference type="HAMAP-Rule" id="MF_01539"/>
    </source>
</evidence>
<evidence type="ECO:0000313" key="3">
    <source>
        <dbReference type="EMBL" id="MCC2222722.1"/>
    </source>
</evidence>
<accession>A0AAE3E7K0</accession>
<keyword evidence="2" id="KW-0694">RNA-binding</keyword>
<dbReference type="GO" id="GO:0016879">
    <property type="term" value="F:ligase activity, forming carbon-nitrogen bonds"/>
    <property type="evidence" value="ECO:0007669"/>
    <property type="project" value="UniProtKB-UniRule"/>
</dbReference>
<dbReference type="HAMAP" id="MF_01539">
    <property type="entry name" value="TmcAL"/>
    <property type="match status" value="1"/>
</dbReference>
<keyword evidence="2" id="KW-0820">tRNA-binding</keyword>
<reference evidence="3 4" key="1">
    <citation type="submission" date="2021-10" db="EMBL/GenBank/DDBJ databases">
        <title>Anaerobic single-cell dispensing facilitates the cultivation of human gut bacteria.</title>
        <authorList>
            <person name="Afrizal A."/>
        </authorList>
    </citation>
    <scope>NUCLEOTIDE SEQUENCE [LARGE SCALE GENOMIC DNA]</scope>
    <source>
        <strain evidence="3 4">CLA-AA-H224</strain>
    </source>
</reference>
<dbReference type="PANTHER" id="PTHR37825:SF1">
    <property type="entry name" value="TRNA(MET) CYTIDINE ACETATE LIGASE"/>
    <property type="match status" value="1"/>
</dbReference>
<sequence>MQTVGIIAEYNPFHKGHAYQIEEAKKAANADFAVVAMSGNFVQRGAPAIIDKYTRTKMALEGGADLVLELPVPFATAAAPIFASAGVSLLTRLGCVDALCFGSESGNIDSLITAARTLQEEPPEYKVLLQRFLREGNSYPKSVQMAMNSMGNLLTASPNDTLGVEYIKALLASGSTMKPFAVKREGNDYHDTKLSLGFASASAIRNQIECESASSISSLSAFLPETSFSLMEKAFSHTFPITEDDFSLALGMIINAGKMTNGMDLLHAAEMTPELYDRIQRILCTGQAFTFSELAQNLKTKNITRARINRALLHCLLSISQDDMELFRASDFCLYARILGFKSNASSLLKAVKNNANIPVITKLADAKNKLDETGNKILSHELASSFLYRQAVWCKFHETLPDEFRAGIVII</sequence>
<keyword evidence="2" id="KW-0547">Nucleotide-binding</keyword>
<feature type="binding site" evidence="2">
    <location>
        <position position="159"/>
    </location>
    <ligand>
        <name>ATP</name>
        <dbReference type="ChEBI" id="CHEBI:30616"/>
    </ligand>
</feature>
<dbReference type="AlphaFoldDB" id="A0AAE3E7K0"/>
<comment type="caution">
    <text evidence="3">The sequence shown here is derived from an EMBL/GenBank/DDBJ whole genome shotgun (WGS) entry which is preliminary data.</text>
</comment>
<comment type="caution">
    <text evidence="2">Lacks conserved residue(s) required for the propagation of feature annotation.</text>
</comment>